<protein>
    <submittedName>
        <fullName evidence="2">Uncharacterized protein</fullName>
    </submittedName>
</protein>
<dbReference type="EMBL" id="KZ613785">
    <property type="protein sequence ID" value="PMD61963.1"/>
    <property type="molecule type" value="Genomic_DNA"/>
</dbReference>
<dbReference type="AlphaFoldDB" id="A0A2J6TG16"/>
<dbReference type="Proteomes" id="UP000235371">
    <property type="component" value="Unassembled WGS sequence"/>
</dbReference>
<organism evidence="2 3">
    <name type="scientific">Hyaloscypha bicolor E</name>
    <dbReference type="NCBI Taxonomy" id="1095630"/>
    <lineage>
        <taxon>Eukaryota</taxon>
        <taxon>Fungi</taxon>
        <taxon>Dikarya</taxon>
        <taxon>Ascomycota</taxon>
        <taxon>Pezizomycotina</taxon>
        <taxon>Leotiomycetes</taxon>
        <taxon>Helotiales</taxon>
        <taxon>Hyaloscyphaceae</taxon>
        <taxon>Hyaloscypha</taxon>
        <taxon>Hyaloscypha bicolor</taxon>
    </lineage>
</organism>
<keyword evidence="3" id="KW-1185">Reference proteome</keyword>
<sequence length="145" mass="17071">MSHLFEVSEYSCITTLLLFSGYTKWESWEKFWQLGSCFSTAAISSHVFNTIFAVLFYVVITSCVCGPGFWYGLQWLPRYFTGLDPDRFVGTGMAWTWLWRRSYTHHRLYEDLLQRRTGRKKTGRKNAFWDYSSVSDNSVLGIEIR</sequence>
<evidence type="ECO:0000313" key="2">
    <source>
        <dbReference type="EMBL" id="PMD61963.1"/>
    </source>
</evidence>
<proteinExistence type="predicted"/>
<keyword evidence="1" id="KW-0472">Membrane</keyword>
<keyword evidence="1" id="KW-1133">Transmembrane helix</keyword>
<gene>
    <name evidence="2" type="ORF">K444DRAFT_359535</name>
</gene>
<feature type="transmembrane region" description="Helical" evidence="1">
    <location>
        <begin position="51"/>
        <end position="73"/>
    </location>
</feature>
<evidence type="ECO:0000313" key="3">
    <source>
        <dbReference type="Proteomes" id="UP000235371"/>
    </source>
</evidence>
<accession>A0A2J6TG16</accession>
<keyword evidence="1" id="KW-0812">Transmembrane</keyword>
<dbReference type="GeneID" id="36580249"/>
<evidence type="ECO:0000256" key="1">
    <source>
        <dbReference type="SAM" id="Phobius"/>
    </source>
</evidence>
<reference evidence="2 3" key="1">
    <citation type="submission" date="2016-04" db="EMBL/GenBank/DDBJ databases">
        <title>A degradative enzymes factory behind the ericoid mycorrhizal symbiosis.</title>
        <authorList>
            <consortium name="DOE Joint Genome Institute"/>
            <person name="Martino E."/>
            <person name="Morin E."/>
            <person name="Grelet G."/>
            <person name="Kuo A."/>
            <person name="Kohler A."/>
            <person name="Daghino S."/>
            <person name="Barry K."/>
            <person name="Choi C."/>
            <person name="Cichocki N."/>
            <person name="Clum A."/>
            <person name="Copeland A."/>
            <person name="Hainaut M."/>
            <person name="Haridas S."/>
            <person name="Labutti K."/>
            <person name="Lindquist E."/>
            <person name="Lipzen A."/>
            <person name="Khouja H.-R."/>
            <person name="Murat C."/>
            <person name="Ohm R."/>
            <person name="Olson A."/>
            <person name="Spatafora J."/>
            <person name="Veneault-Fourrey C."/>
            <person name="Henrissat B."/>
            <person name="Grigoriev I."/>
            <person name="Martin F."/>
            <person name="Perotto S."/>
        </authorList>
    </citation>
    <scope>NUCLEOTIDE SEQUENCE [LARGE SCALE GENOMIC DNA]</scope>
    <source>
        <strain evidence="2 3">E</strain>
    </source>
</reference>
<name>A0A2J6TG16_9HELO</name>
<dbReference type="InParanoid" id="A0A2J6TG16"/>
<dbReference type="RefSeq" id="XP_024738867.1">
    <property type="nucleotide sequence ID" value="XM_024872168.1"/>
</dbReference>